<keyword evidence="3" id="KW-0460">Magnesium</keyword>
<feature type="domain" description="Terpene synthase N-terminal" evidence="5">
    <location>
        <begin position="24"/>
        <end position="201"/>
    </location>
</feature>
<dbReference type="AlphaFoldDB" id="V7AD21"/>
<dbReference type="eggNOG" id="ENOG502QUXA">
    <property type="taxonomic scope" value="Eukaryota"/>
</dbReference>
<evidence type="ECO:0000313" key="8">
    <source>
        <dbReference type="Proteomes" id="UP000000226"/>
    </source>
</evidence>
<evidence type="ECO:0000259" key="5">
    <source>
        <dbReference type="Pfam" id="PF01397"/>
    </source>
</evidence>
<protein>
    <submittedName>
        <fullName evidence="7">Uncharacterized protein</fullName>
    </submittedName>
</protein>
<dbReference type="SMR" id="V7AD21"/>
<dbReference type="OrthoDB" id="1936865at2759"/>
<reference evidence="8" key="1">
    <citation type="journal article" date="2014" name="Nat. Genet.">
        <title>A reference genome for common bean and genome-wide analysis of dual domestications.</title>
        <authorList>
            <person name="Schmutz J."/>
            <person name="McClean P.E."/>
            <person name="Mamidi S."/>
            <person name="Wu G.A."/>
            <person name="Cannon S.B."/>
            <person name="Grimwood J."/>
            <person name="Jenkins J."/>
            <person name="Shu S."/>
            <person name="Song Q."/>
            <person name="Chavarro C."/>
            <person name="Torres-Torres M."/>
            <person name="Geffroy V."/>
            <person name="Moghaddam S.M."/>
            <person name="Gao D."/>
            <person name="Abernathy B."/>
            <person name="Barry K."/>
            <person name="Blair M."/>
            <person name="Brick M.A."/>
            <person name="Chovatia M."/>
            <person name="Gepts P."/>
            <person name="Goodstein D.M."/>
            <person name="Gonzales M."/>
            <person name="Hellsten U."/>
            <person name="Hyten D.L."/>
            <person name="Jia G."/>
            <person name="Kelly J.D."/>
            <person name="Kudrna D."/>
            <person name="Lee R."/>
            <person name="Richard M.M."/>
            <person name="Miklas P.N."/>
            <person name="Osorno J.M."/>
            <person name="Rodrigues J."/>
            <person name="Thareau V."/>
            <person name="Urrea C.A."/>
            <person name="Wang M."/>
            <person name="Yu Y."/>
            <person name="Zhang M."/>
            <person name="Wing R.A."/>
            <person name="Cregan P.B."/>
            <person name="Rokhsar D.S."/>
            <person name="Jackson S.A."/>
        </authorList>
    </citation>
    <scope>NUCLEOTIDE SEQUENCE [LARGE SCALE GENOMIC DNA]</scope>
    <source>
        <strain evidence="8">cv. G19833</strain>
    </source>
</reference>
<dbReference type="CDD" id="cd00684">
    <property type="entry name" value="Terpene_cyclase_plant_C1"/>
    <property type="match status" value="1"/>
</dbReference>
<dbReference type="Pfam" id="PF01397">
    <property type="entry name" value="Terpene_synth"/>
    <property type="match status" value="1"/>
</dbReference>
<dbReference type="GO" id="GO:0010333">
    <property type="term" value="F:terpene synthase activity"/>
    <property type="evidence" value="ECO:0007669"/>
    <property type="project" value="InterPro"/>
</dbReference>
<evidence type="ECO:0000256" key="2">
    <source>
        <dbReference type="ARBA" id="ARBA00022723"/>
    </source>
</evidence>
<dbReference type="GO" id="GO:0016102">
    <property type="term" value="P:diterpenoid biosynthetic process"/>
    <property type="evidence" value="ECO:0007669"/>
    <property type="project" value="InterPro"/>
</dbReference>
<evidence type="ECO:0000259" key="6">
    <source>
        <dbReference type="Pfam" id="PF03936"/>
    </source>
</evidence>
<dbReference type="Proteomes" id="UP000000226">
    <property type="component" value="Chromosome 11"/>
</dbReference>
<comment type="cofactor">
    <cofactor evidence="1">
        <name>Mg(2+)</name>
        <dbReference type="ChEBI" id="CHEBI:18420"/>
    </cofactor>
</comment>
<gene>
    <name evidence="7" type="ORF">PHAVU_011G013600g</name>
</gene>
<feature type="domain" description="Terpene synthase metal-binding" evidence="6">
    <location>
        <begin position="262"/>
        <end position="501"/>
    </location>
</feature>
<organism evidence="7 8">
    <name type="scientific">Phaseolus vulgaris</name>
    <name type="common">Kidney bean</name>
    <name type="synonym">French bean</name>
    <dbReference type="NCBI Taxonomy" id="3885"/>
    <lineage>
        <taxon>Eukaryota</taxon>
        <taxon>Viridiplantae</taxon>
        <taxon>Streptophyta</taxon>
        <taxon>Embryophyta</taxon>
        <taxon>Tracheophyta</taxon>
        <taxon>Spermatophyta</taxon>
        <taxon>Magnoliopsida</taxon>
        <taxon>eudicotyledons</taxon>
        <taxon>Gunneridae</taxon>
        <taxon>Pentapetalae</taxon>
        <taxon>rosids</taxon>
        <taxon>fabids</taxon>
        <taxon>Fabales</taxon>
        <taxon>Fabaceae</taxon>
        <taxon>Papilionoideae</taxon>
        <taxon>50 kb inversion clade</taxon>
        <taxon>NPAAA clade</taxon>
        <taxon>indigoferoid/millettioid clade</taxon>
        <taxon>Phaseoleae</taxon>
        <taxon>Phaseolus</taxon>
    </lineage>
</organism>
<dbReference type="InterPro" id="IPR001906">
    <property type="entry name" value="Terpene_synth_N"/>
</dbReference>
<dbReference type="GO" id="GO:0000287">
    <property type="term" value="F:magnesium ion binding"/>
    <property type="evidence" value="ECO:0007669"/>
    <property type="project" value="InterPro"/>
</dbReference>
<dbReference type="PANTHER" id="PTHR31225:SF94">
    <property type="entry name" value="ALPHA-FARNESENE SYNTHASE"/>
    <property type="match status" value="1"/>
</dbReference>
<name>V7AD21_PHAVU</name>
<dbReference type="InterPro" id="IPR008949">
    <property type="entry name" value="Isoprenoid_synthase_dom_sf"/>
</dbReference>
<dbReference type="SFLD" id="SFLDS00005">
    <property type="entry name" value="Isoprenoid_Synthase_Type_I"/>
    <property type="match status" value="1"/>
</dbReference>
<evidence type="ECO:0000256" key="3">
    <source>
        <dbReference type="ARBA" id="ARBA00022842"/>
    </source>
</evidence>
<evidence type="ECO:0000256" key="1">
    <source>
        <dbReference type="ARBA" id="ARBA00001946"/>
    </source>
</evidence>
<dbReference type="FunFam" id="1.10.600.10:FF:000007">
    <property type="entry name" value="Isoprene synthase, chloroplastic"/>
    <property type="match status" value="1"/>
</dbReference>
<keyword evidence="4" id="KW-0456">Lyase</keyword>
<dbReference type="SUPFAM" id="SSF48576">
    <property type="entry name" value="Terpenoid synthases"/>
    <property type="match status" value="1"/>
</dbReference>
<dbReference type="OMA" id="VKWRITM"/>
<accession>V7AD21</accession>
<dbReference type="SUPFAM" id="SSF48239">
    <property type="entry name" value="Terpenoid cyclases/Protein prenyltransferases"/>
    <property type="match status" value="1"/>
</dbReference>
<keyword evidence="2" id="KW-0479">Metal-binding</keyword>
<dbReference type="InterPro" id="IPR005630">
    <property type="entry name" value="Terpene_synthase_metal-bd"/>
</dbReference>
<dbReference type="Gene3D" id="1.50.10.130">
    <property type="entry name" value="Terpene synthase, N-terminal domain"/>
    <property type="match status" value="1"/>
</dbReference>
<dbReference type="Gramene" id="ESW03432">
    <property type="protein sequence ID" value="ESW03432"/>
    <property type="gene ID" value="PHAVU_011G013600g"/>
</dbReference>
<dbReference type="InterPro" id="IPR036965">
    <property type="entry name" value="Terpene_synth_N_sf"/>
</dbReference>
<proteinExistence type="predicted"/>
<dbReference type="InterPro" id="IPR034741">
    <property type="entry name" value="Terpene_cyclase-like_1_C"/>
</dbReference>
<dbReference type="SFLD" id="SFLDG01019">
    <property type="entry name" value="Terpene_Cyclase_Like_1_C_Termi"/>
    <property type="match status" value="1"/>
</dbReference>
<dbReference type="Pfam" id="PF03936">
    <property type="entry name" value="Terpene_synth_C"/>
    <property type="match status" value="1"/>
</dbReference>
<dbReference type="InterPro" id="IPR050148">
    <property type="entry name" value="Terpene_synthase-like"/>
</dbReference>
<dbReference type="EMBL" id="CM002298">
    <property type="protein sequence ID" value="ESW03432.1"/>
    <property type="molecule type" value="Genomic_DNA"/>
</dbReference>
<dbReference type="PANTHER" id="PTHR31225">
    <property type="entry name" value="OS04G0344100 PROTEIN-RELATED"/>
    <property type="match status" value="1"/>
</dbReference>
<evidence type="ECO:0000313" key="7">
    <source>
        <dbReference type="EMBL" id="ESW03432.1"/>
    </source>
</evidence>
<dbReference type="STRING" id="3885.V7AD21"/>
<dbReference type="Gene3D" id="1.10.600.10">
    <property type="entry name" value="Farnesyl Diphosphate Synthase"/>
    <property type="match status" value="1"/>
</dbReference>
<evidence type="ECO:0000256" key="4">
    <source>
        <dbReference type="ARBA" id="ARBA00023239"/>
    </source>
</evidence>
<dbReference type="InterPro" id="IPR044814">
    <property type="entry name" value="Terpene_cyclase_plant_C1"/>
</dbReference>
<dbReference type="InterPro" id="IPR008930">
    <property type="entry name" value="Terpenoid_cyclase/PrenylTrfase"/>
</dbReference>
<keyword evidence="8" id="KW-1185">Reference proteome</keyword>
<sequence length="559" mass="64685">MSQSNFNLSSQILSRRSAHYKPNIWKYQFLQSLGSKYHKDEFVAVLNKRMMEVKSVFVQEKDIFKKLELVDWIQKLGLANHFQKEINGFLESLAVHVKTSTFNLSSEHLHLSALSFRLLRNHGYAVLPDILSKFLDKKGDVMRTISPHVGDVKDVVELLEASHLGLEGEKIMDEAKICATNSLNSIKKDQLSNNVDVERMVHSLELPSHWRVQWFEVKWHIKQYNKEKNMDPILLEMSKLNFNMIQATLQLELKELSRWWENLSIKEELSFARNRLVESFMCAAGVAFEPKYKSIRKWLTKVIVLVLVIDDVYDIHASFEELKPFTMAFERWDDTELEELPTYMRTCIHALQDVTNEIAYEVGGEHNFHLVLTYLKKTWIEFCKALYKEAKWYNMGYIPSLQEYLSNAWISSSGPVILLHSYLGTMYQVKDSMDHFLQTYEDLVYNVSLVIRLCNDLGTSVAERERGDAASSIVCYMNEKGVSEVKARKHIQDKILEAWKKINKKCFASSSSSCCVEPFVTQAINAARVAHTLYQNGDGFGIQDKDIKKHILSLVVEPL</sequence>